<dbReference type="PROSITE" id="PS00216">
    <property type="entry name" value="SUGAR_TRANSPORT_1"/>
    <property type="match status" value="1"/>
</dbReference>
<feature type="transmembrane region" description="Helical" evidence="6">
    <location>
        <begin position="35"/>
        <end position="53"/>
    </location>
</feature>
<keyword evidence="9" id="KW-1185">Reference proteome</keyword>
<dbReference type="AlphaFoldDB" id="A0A5J9VRY5"/>
<accession>A0A5J9VRY5</accession>
<dbReference type="InterPro" id="IPR005829">
    <property type="entry name" value="Sugar_transporter_CS"/>
</dbReference>
<keyword evidence="4 6" id="KW-1133">Transmembrane helix</keyword>
<feature type="transmembrane region" description="Helical" evidence="6">
    <location>
        <begin position="351"/>
        <end position="373"/>
    </location>
</feature>
<dbReference type="OrthoDB" id="4139357at2759"/>
<dbReference type="InterPro" id="IPR036259">
    <property type="entry name" value="MFS_trans_sf"/>
</dbReference>
<dbReference type="SUPFAM" id="SSF103473">
    <property type="entry name" value="MFS general substrate transporter"/>
    <property type="match status" value="1"/>
</dbReference>
<sequence>MQSSLQAPAGMQAGGGESGAEACTYTTDEALSRLGFGRFQALLLVVLGTGWVAKAMEIMPLSFVGPSVKEEWGVSGEEEGLFASVIFAFRLSFPQHDPSFHFVICRVGFLFIALVTGIAGFLCAFSPNYASLIALRFVAGLGLGASHVLPTWFLEFVPAETRGSWMAAFSCFWTLGTILEALLAWAVMPILGWRWLLGLSSLPCFILLIFFGLIPESPRYLCSRGRASDALLVLETIARMNNGSLPPGTLTSEPKKRVDHEIDASVTTPLLLPEDNLRIDEVTSSKSDGINAFRALWSHELIRSTLLLWLVNFACSFAYYGIVLLISEASNSKRSCASVEAHLMQPKDSSLYINVLVTTFAEFPGLLLAALLIDRVGRRVSMGSMILLCCASLVPLAMNLREGFAVTLLFCARTCIEGSFAILHAYSPEIYPTSCRNTGVGVSTSIARVGNAVAPLITVTLLEKCLEKEAVFVIVLALFLAGVACAFFPLETKGRDMS</sequence>
<feature type="transmembrane region" description="Helical" evidence="6">
    <location>
        <begin position="193"/>
        <end position="214"/>
    </location>
</feature>
<feature type="transmembrane region" description="Helical" evidence="6">
    <location>
        <begin position="470"/>
        <end position="490"/>
    </location>
</feature>
<feature type="transmembrane region" description="Helical" evidence="6">
    <location>
        <begin position="380"/>
        <end position="398"/>
    </location>
</feature>
<dbReference type="Gene3D" id="1.20.1250.20">
    <property type="entry name" value="MFS general substrate transporter like domains"/>
    <property type="match status" value="1"/>
</dbReference>
<dbReference type="PANTHER" id="PTHR23511">
    <property type="entry name" value="SYNAPTIC VESICLE GLYCOPROTEIN 2"/>
    <property type="match status" value="1"/>
</dbReference>
<dbReference type="Pfam" id="PF00083">
    <property type="entry name" value="Sugar_tr"/>
    <property type="match status" value="1"/>
</dbReference>
<feature type="non-terminal residue" evidence="8">
    <location>
        <position position="1"/>
    </location>
</feature>
<name>A0A5J9VRY5_9POAL</name>
<dbReference type="PANTHER" id="PTHR23511:SF43">
    <property type="entry name" value="MAJOR FACILITATOR SUPERFAMILY (MFS) PROFILE DOMAIN-CONTAINING PROTEIN"/>
    <property type="match status" value="1"/>
</dbReference>
<evidence type="ECO:0000256" key="3">
    <source>
        <dbReference type="ARBA" id="ARBA00022692"/>
    </source>
</evidence>
<reference evidence="8 9" key="1">
    <citation type="journal article" date="2019" name="Sci. Rep.">
        <title>A high-quality genome of Eragrostis curvula grass provides insights into Poaceae evolution and supports new strategies to enhance forage quality.</title>
        <authorList>
            <person name="Carballo J."/>
            <person name="Santos B.A.C.M."/>
            <person name="Zappacosta D."/>
            <person name="Garbus I."/>
            <person name="Selva J.P."/>
            <person name="Gallo C.A."/>
            <person name="Diaz A."/>
            <person name="Albertini E."/>
            <person name="Caccamo M."/>
            <person name="Echenique V."/>
        </authorList>
    </citation>
    <scope>NUCLEOTIDE SEQUENCE [LARGE SCALE GENOMIC DNA]</scope>
    <source>
        <strain evidence="9">cv. Victoria</strain>
        <tissue evidence="8">Leaf</tissue>
    </source>
</reference>
<feature type="domain" description="Major facilitator superfamily (MFS) profile" evidence="7">
    <location>
        <begin position="43"/>
        <end position="494"/>
    </location>
</feature>
<evidence type="ECO:0000256" key="5">
    <source>
        <dbReference type="ARBA" id="ARBA00023136"/>
    </source>
</evidence>
<keyword evidence="3 6" id="KW-0812">Transmembrane</keyword>
<evidence type="ECO:0000313" key="9">
    <source>
        <dbReference type="Proteomes" id="UP000324897"/>
    </source>
</evidence>
<dbReference type="Gramene" id="TVU38331">
    <property type="protein sequence ID" value="TVU38331"/>
    <property type="gene ID" value="EJB05_11694"/>
</dbReference>
<evidence type="ECO:0000259" key="7">
    <source>
        <dbReference type="PROSITE" id="PS50850"/>
    </source>
</evidence>
<protein>
    <recommendedName>
        <fullName evidence="7">Major facilitator superfamily (MFS) profile domain-containing protein</fullName>
    </recommendedName>
</protein>
<gene>
    <name evidence="8" type="ORF">EJB05_11694</name>
</gene>
<feature type="transmembrane region" description="Helical" evidence="6">
    <location>
        <begin position="100"/>
        <end position="127"/>
    </location>
</feature>
<proteinExistence type="predicted"/>
<feature type="transmembrane region" description="Helical" evidence="6">
    <location>
        <begin position="133"/>
        <end position="154"/>
    </location>
</feature>
<evidence type="ECO:0000256" key="6">
    <source>
        <dbReference type="SAM" id="Phobius"/>
    </source>
</evidence>
<keyword evidence="2" id="KW-0813">Transport</keyword>
<evidence type="ECO:0000256" key="1">
    <source>
        <dbReference type="ARBA" id="ARBA00004141"/>
    </source>
</evidence>
<evidence type="ECO:0000313" key="8">
    <source>
        <dbReference type="EMBL" id="TVU38331.1"/>
    </source>
</evidence>
<evidence type="ECO:0000256" key="2">
    <source>
        <dbReference type="ARBA" id="ARBA00022448"/>
    </source>
</evidence>
<dbReference type="InterPro" id="IPR020846">
    <property type="entry name" value="MFS_dom"/>
</dbReference>
<organism evidence="8 9">
    <name type="scientific">Eragrostis curvula</name>
    <name type="common">weeping love grass</name>
    <dbReference type="NCBI Taxonomy" id="38414"/>
    <lineage>
        <taxon>Eukaryota</taxon>
        <taxon>Viridiplantae</taxon>
        <taxon>Streptophyta</taxon>
        <taxon>Embryophyta</taxon>
        <taxon>Tracheophyta</taxon>
        <taxon>Spermatophyta</taxon>
        <taxon>Magnoliopsida</taxon>
        <taxon>Liliopsida</taxon>
        <taxon>Poales</taxon>
        <taxon>Poaceae</taxon>
        <taxon>PACMAD clade</taxon>
        <taxon>Chloridoideae</taxon>
        <taxon>Eragrostideae</taxon>
        <taxon>Eragrostidinae</taxon>
        <taxon>Eragrostis</taxon>
    </lineage>
</organism>
<feature type="transmembrane region" description="Helical" evidence="6">
    <location>
        <begin position="166"/>
        <end position="187"/>
    </location>
</feature>
<dbReference type="GO" id="GO:0016020">
    <property type="term" value="C:membrane"/>
    <property type="evidence" value="ECO:0007669"/>
    <property type="project" value="UniProtKB-SubCell"/>
</dbReference>
<keyword evidence="5 6" id="KW-0472">Membrane</keyword>
<dbReference type="EMBL" id="RWGY01000007">
    <property type="protein sequence ID" value="TVU38331.1"/>
    <property type="molecule type" value="Genomic_DNA"/>
</dbReference>
<evidence type="ECO:0000256" key="4">
    <source>
        <dbReference type="ARBA" id="ARBA00022989"/>
    </source>
</evidence>
<dbReference type="GO" id="GO:0022857">
    <property type="term" value="F:transmembrane transporter activity"/>
    <property type="evidence" value="ECO:0007669"/>
    <property type="project" value="InterPro"/>
</dbReference>
<dbReference type="PROSITE" id="PS50850">
    <property type="entry name" value="MFS"/>
    <property type="match status" value="1"/>
</dbReference>
<dbReference type="InterPro" id="IPR005828">
    <property type="entry name" value="MFS_sugar_transport-like"/>
</dbReference>
<feature type="transmembrane region" description="Helical" evidence="6">
    <location>
        <begin position="306"/>
        <end position="326"/>
    </location>
</feature>
<dbReference type="Proteomes" id="UP000324897">
    <property type="component" value="Chromosome 4"/>
</dbReference>
<comment type="caution">
    <text evidence="8">The sequence shown here is derived from an EMBL/GenBank/DDBJ whole genome shotgun (WGS) entry which is preliminary data.</text>
</comment>
<comment type="subcellular location">
    <subcellularLocation>
        <location evidence="1">Membrane</location>
        <topology evidence="1">Multi-pass membrane protein</topology>
    </subcellularLocation>
</comment>